<evidence type="ECO:0000256" key="4">
    <source>
        <dbReference type="ARBA" id="ARBA00023235"/>
    </source>
</evidence>
<dbReference type="EMBL" id="WUUQ01000002">
    <property type="protein sequence ID" value="MXQ73720.1"/>
    <property type="molecule type" value="Genomic_DNA"/>
</dbReference>
<evidence type="ECO:0000313" key="9">
    <source>
        <dbReference type="EMBL" id="MXQ73720.1"/>
    </source>
</evidence>
<dbReference type="SMART" id="SM00363">
    <property type="entry name" value="S4"/>
    <property type="match status" value="1"/>
</dbReference>
<evidence type="ECO:0000256" key="7">
    <source>
        <dbReference type="RuleBase" id="RU362028"/>
    </source>
</evidence>
<dbReference type="CDD" id="cd00165">
    <property type="entry name" value="S4"/>
    <property type="match status" value="1"/>
</dbReference>
<dbReference type="SUPFAM" id="SSF55120">
    <property type="entry name" value="Pseudouridine synthase"/>
    <property type="match status" value="1"/>
</dbReference>
<dbReference type="Pfam" id="PF00849">
    <property type="entry name" value="PseudoU_synth_2"/>
    <property type="match status" value="1"/>
</dbReference>
<dbReference type="PROSITE" id="PS50889">
    <property type="entry name" value="S4"/>
    <property type="match status" value="1"/>
</dbReference>
<comment type="function">
    <text evidence="7">Responsible for synthesis of pseudouridine from uracil.</text>
</comment>
<dbReference type="SUPFAM" id="SSF55174">
    <property type="entry name" value="Alpha-L RNA-binding motif"/>
    <property type="match status" value="1"/>
</dbReference>
<gene>
    <name evidence="9" type="ORF">GSF08_07190</name>
</gene>
<dbReference type="RefSeq" id="WP_160625131.1">
    <property type="nucleotide sequence ID" value="NZ_WUUQ01000002.1"/>
</dbReference>
<dbReference type="InterPro" id="IPR002942">
    <property type="entry name" value="S4_RNA-bd"/>
</dbReference>
<dbReference type="Gene3D" id="3.10.290.10">
    <property type="entry name" value="RNA-binding S4 domain"/>
    <property type="match status" value="1"/>
</dbReference>
<dbReference type="CDD" id="cd02869">
    <property type="entry name" value="PseudoU_synth_RluA_like"/>
    <property type="match status" value="1"/>
</dbReference>
<accession>A0A6N8U7A8</accession>
<keyword evidence="10" id="KW-1185">Reference proteome</keyword>
<reference evidence="9 10" key="2">
    <citation type="submission" date="2020-01" db="EMBL/GenBank/DDBJ databases">
        <title>Clostridiaceae sp. nov. isolated from the gut of human by culturomics.</title>
        <authorList>
            <person name="Chang Y."/>
        </authorList>
    </citation>
    <scope>NUCLEOTIDE SEQUENCE [LARGE SCALE GENOMIC DNA]</scope>
    <source>
        <strain evidence="9 10">DONG20-135</strain>
    </source>
</reference>
<dbReference type="InterPro" id="IPR006225">
    <property type="entry name" value="PsdUridine_synth_RluC/D"/>
</dbReference>
<dbReference type="PANTHER" id="PTHR21600">
    <property type="entry name" value="MITOCHONDRIAL RNA PSEUDOURIDINE SYNTHASE"/>
    <property type="match status" value="1"/>
</dbReference>
<comment type="catalytic activity">
    <reaction evidence="1 7">
        <text>a uridine in RNA = a pseudouridine in RNA</text>
        <dbReference type="Rhea" id="RHEA:48348"/>
        <dbReference type="Rhea" id="RHEA-COMP:12068"/>
        <dbReference type="Rhea" id="RHEA-COMP:12069"/>
        <dbReference type="ChEBI" id="CHEBI:65314"/>
        <dbReference type="ChEBI" id="CHEBI:65315"/>
    </reaction>
</comment>
<sequence length="303" mass="34483">MSDFTWSVDTEKGERIDKFIAKQEPDFSRSRLQALIEDGSILVNGCIVKSNYKLRAHDVITADLKADEPLEAKPENIPLDIIYEDEDVIVINKPKGMVIHPSAGNREHTLVNALLYHCRDLSGINGVLRPGIVHRIDKDTTGLIAAAKNDKAHRSLAKQLADKTMNRTYLALVHGVLEHDYGTIDAPIGRDEKDRQRMTVTAKNSKNAITHFKVIERFQEHTLVECQLETGRTHQIRVHMQYIKHPLVNDPKYGYRRDEGGQMLHACALTFVHPKTLEVMRFEAPLPEAFEKVLEELRAREDL</sequence>
<dbReference type="InterPro" id="IPR020103">
    <property type="entry name" value="PsdUridine_synth_cat_dom_sf"/>
</dbReference>
<dbReference type="FunFam" id="3.30.2350.10:FF:000006">
    <property type="entry name" value="Pseudouridine synthase"/>
    <property type="match status" value="1"/>
</dbReference>
<dbReference type="Gene3D" id="3.30.2350.10">
    <property type="entry name" value="Pseudouridine synthase"/>
    <property type="match status" value="1"/>
</dbReference>
<evidence type="ECO:0000256" key="5">
    <source>
        <dbReference type="PIRSR" id="PIRSR606225-1"/>
    </source>
</evidence>
<proteinExistence type="inferred from homology"/>
<feature type="active site" evidence="5">
    <location>
        <position position="137"/>
    </location>
</feature>
<reference evidence="9 10" key="1">
    <citation type="submission" date="2019-12" db="EMBL/GenBank/DDBJ databases">
        <authorList>
            <person name="Yang R."/>
        </authorList>
    </citation>
    <scope>NUCLEOTIDE SEQUENCE [LARGE SCALE GENOMIC DNA]</scope>
    <source>
        <strain evidence="9 10">DONG20-135</strain>
    </source>
</reference>
<keyword evidence="3 6" id="KW-0694">RNA-binding</keyword>
<evidence type="ECO:0000313" key="10">
    <source>
        <dbReference type="Proteomes" id="UP000434036"/>
    </source>
</evidence>
<dbReference type="NCBIfam" id="TIGR00005">
    <property type="entry name" value="rluA_subfam"/>
    <property type="match status" value="1"/>
</dbReference>
<dbReference type="AlphaFoldDB" id="A0A6N8U7A8"/>
<dbReference type="EC" id="5.4.99.-" evidence="7"/>
<evidence type="ECO:0000256" key="2">
    <source>
        <dbReference type="ARBA" id="ARBA00010876"/>
    </source>
</evidence>
<protein>
    <recommendedName>
        <fullName evidence="7">Pseudouridine synthase</fullName>
        <ecNumber evidence="7">5.4.99.-</ecNumber>
    </recommendedName>
</protein>
<name>A0A6N8U7A8_9FIRM</name>
<dbReference type="Proteomes" id="UP000434036">
    <property type="component" value="Unassembled WGS sequence"/>
</dbReference>
<dbReference type="Pfam" id="PF01479">
    <property type="entry name" value="S4"/>
    <property type="match status" value="1"/>
</dbReference>
<dbReference type="GO" id="GO:0000455">
    <property type="term" value="P:enzyme-directed rRNA pseudouridine synthesis"/>
    <property type="evidence" value="ECO:0007669"/>
    <property type="project" value="UniProtKB-ARBA"/>
</dbReference>
<evidence type="ECO:0000256" key="6">
    <source>
        <dbReference type="PROSITE-ProRule" id="PRU00182"/>
    </source>
</evidence>
<keyword evidence="4 7" id="KW-0413">Isomerase</keyword>
<dbReference type="InterPro" id="IPR036986">
    <property type="entry name" value="S4_RNA-bd_sf"/>
</dbReference>
<organism evidence="9 10">
    <name type="scientific">Copranaerobaculum intestinale</name>
    <dbReference type="NCBI Taxonomy" id="2692629"/>
    <lineage>
        <taxon>Bacteria</taxon>
        <taxon>Bacillati</taxon>
        <taxon>Bacillota</taxon>
        <taxon>Erysipelotrichia</taxon>
        <taxon>Erysipelotrichales</taxon>
        <taxon>Erysipelotrichaceae</taxon>
        <taxon>Copranaerobaculum</taxon>
    </lineage>
</organism>
<evidence type="ECO:0000256" key="1">
    <source>
        <dbReference type="ARBA" id="ARBA00000073"/>
    </source>
</evidence>
<dbReference type="InterPro" id="IPR006145">
    <property type="entry name" value="PsdUridine_synth_RsuA/RluA"/>
</dbReference>
<dbReference type="PANTHER" id="PTHR21600:SF44">
    <property type="entry name" value="RIBOSOMAL LARGE SUBUNIT PSEUDOURIDINE SYNTHASE D"/>
    <property type="match status" value="1"/>
</dbReference>
<dbReference type="InterPro" id="IPR050188">
    <property type="entry name" value="RluA_PseudoU_synthase"/>
</dbReference>
<evidence type="ECO:0000256" key="3">
    <source>
        <dbReference type="ARBA" id="ARBA00022884"/>
    </source>
</evidence>
<evidence type="ECO:0000259" key="8">
    <source>
        <dbReference type="SMART" id="SM00363"/>
    </source>
</evidence>
<comment type="similarity">
    <text evidence="2 7">Belongs to the pseudouridine synthase RluA family.</text>
</comment>
<comment type="caution">
    <text evidence="9">The sequence shown here is derived from an EMBL/GenBank/DDBJ whole genome shotgun (WGS) entry which is preliminary data.</text>
</comment>
<feature type="domain" description="RNA-binding S4" evidence="8">
    <location>
        <begin position="14"/>
        <end position="78"/>
    </location>
</feature>
<dbReference type="GO" id="GO:0003723">
    <property type="term" value="F:RNA binding"/>
    <property type="evidence" value="ECO:0007669"/>
    <property type="project" value="UniProtKB-KW"/>
</dbReference>
<dbReference type="GO" id="GO:0120159">
    <property type="term" value="F:rRNA pseudouridine synthase activity"/>
    <property type="evidence" value="ECO:0007669"/>
    <property type="project" value="UniProtKB-ARBA"/>
</dbReference>